<keyword evidence="2" id="KW-1185">Reference proteome</keyword>
<dbReference type="AlphaFoldDB" id="A0A8J3GIW7"/>
<reference evidence="1" key="1">
    <citation type="journal article" date="2014" name="Int. J. Syst. Evol. Microbiol.">
        <title>Complete genome sequence of Corynebacterium casei LMG S-19264T (=DSM 44701T), isolated from a smear-ripened cheese.</title>
        <authorList>
            <consortium name="US DOE Joint Genome Institute (JGI-PGF)"/>
            <person name="Walter F."/>
            <person name="Albersmeier A."/>
            <person name="Kalinowski J."/>
            <person name="Ruckert C."/>
        </authorList>
    </citation>
    <scope>NUCLEOTIDE SEQUENCE</scope>
    <source>
        <strain evidence="1">KCTC 42097</strain>
    </source>
</reference>
<gene>
    <name evidence="1" type="ORF">GCM10010136_33310</name>
</gene>
<comment type="caution">
    <text evidence="1">The sequence shown here is derived from an EMBL/GenBank/DDBJ whole genome shotgun (WGS) entry which is preliminary data.</text>
</comment>
<name>A0A8J3GIW7_9HYPH</name>
<organism evidence="1 2">
    <name type="scientific">Limoniibacter endophyticus</name>
    <dbReference type="NCBI Taxonomy" id="1565040"/>
    <lineage>
        <taxon>Bacteria</taxon>
        <taxon>Pseudomonadati</taxon>
        <taxon>Pseudomonadota</taxon>
        <taxon>Alphaproteobacteria</taxon>
        <taxon>Hyphomicrobiales</taxon>
        <taxon>Bartonellaceae</taxon>
        <taxon>Limoniibacter</taxon>
    </lineage>
</organism>
<reference evidence="1" key="2">
    <citation type="submission" date="2020-09" db="EMBL/GenBank/DDBJ databases">
        <authorList>
            <person name="Sun Q."/>
            <person name="Kim S."/>
        </authorList>
    </citation>
    <scope>NUCLEOTIDE SEQUENCE</scope>
    <source>
        <strain evidence="1">KCTC 42097</strain>
    </source>
</reference>
<protein>
    <submittedName>
        <fullName evidence="1">Uncharacterized protein</fullName>
    </submittedName>
</protein>
<dbReference type="Proteomes" id="UP000641137">
    <property type="component" value="Unassembled WGS sequence"/>
</dbReference>
<evidence type="ECO:0000313" key="1">
    <source>
        <dbReference type="EMBL" id="GHC80298.1"/>
    </source>
</evidence>
<accession>A0A8J3GIW7</accession>
<proteinExistence type="predicted"/>
<evidence type="ECO:0000313" key="2">
    <source>
        <dbReference type="Proteomes" id="UP000641137"/>
    </source>
</evidence>
<dbReference type="EMBL" id="BMZO01000012">
    <property type="protein sequence ID" value="GHC80298.1"/>
    <property type="molecule type" value="Genomic_DNA"/>
</dbReference>
<sequence length="92" mass="10022">MNSFRCFKSQQNNVHTPSADYFPLARYCCDGSKEVAPGCRGAENRNRIVSQIKQPTRMGFSVPLRYDTTEAVTGGGFGISGNGTAPEIEWGS</sequence>